<dbReference type="RefSeq" id="WP_274494504.1">
    <property type="nucleotide sequence ID" value="NZ_CP118166.1"/>
</dbReference>
<dbReference type="Proteomes" id="UP001214043">
    <property type="component" value="Chromosome"/>
</dbReference>
<dbReference type="KEGG" id="hfl:PUV54_05120"/>
<reference evidence="3" key="1">
    <citation type="submission" date="2023-02" db="EMBL/GenBank/DDBJ databases">
        <title>Genome sequence of Hyphococcus flavus.</title>
        <authorList>
            <person name="Rong J.-C."/>
            <person name="Zhao Q."/>
            <person name="Yi M."/>
            <person name="Wu J.-Y."/>
        </authorList>
    </citation>
    <scope>NUCLEOTIDE SEQUENCE</scope>
    <source>
        <strain evidence="3">MCCC 1K03223</strain>
    </source>
</reference>
<gene>
    <name evidence="3" type="ORF">PUV54_05120</name>
</gene>
<dbReference type="EMBL" id="CP118166">
    <property type="protein sequence ID" value="WDI32574.1"/>
    <property type="molecule type" value="Genomic_DNA"/>
</dbReference>
<proteinExistence type="predicted"/>
<accession>A0AAE9ZCW9</accession>
<evidence type="ECO:0000256" key="1">
    <source>
        <dbReference type="SAM" id="Phobius"/>
    </source>
</evidence>
<organism evidence="3 4">
    <name type="scientific">Hyphococcus flavus</name>
    <dbReference type="NCBI Taxonomy" id="1866326"/>
    <lineage>
        <taxon>Bacteria</taxon>
        <taxon>Pseudomonadati</taxon>
        <taxon>Pseudomonadota</taxon>
        <taxon>Alphaproteobacteria</taxon>
        <taxon>Parvularculales</taxon>
        <taxon>Parvularculaceae</taxon>
        <taxon>Hyphococcus</taxon>
    </lineage>
</organism>
<name>A0AAE9ZCW9_9PROT</name>
<keyword evidence="4" id="KW-1185">Reference proteome</keyword>
<evidence type="ECO:0000313" key="3">
    <source>
        <dbReference type="EMBL" id="WDI32574.1"/>
    </source>
</evidence>
<keyword evidence="1" id="KW-1133">Transmembrane helix</keyword>
<evidence type="ECO:0000313" key="4">
    <source>
        <dbReference type="Proteomes" id="UP001214043"/>
    </source>
</evidence>
<dbReference type="Pfam" id="PF00535">
    <property type="entry name" value="Glycos_transf_2"/>
    <property type="match status" value="1"/>
</dbReference>
<keyword evidence="1" id="KW-0472">Membrane</keyword>
<sequence length="337" mass="37554">MKNGRLSTVMASEDLQSPQSASGCVSAVVISYFTGPILSRALEALAVQPEIKEIILVDNGNFDGHVEKAINDKASPLVRVVSGHGNIGFARGCNLGAKACSGEHLLIINPDAVMPEGGVAQLLRDSTERERPWLMGAKLVGPDGMEQQGSRRRVLTPWRAFVEITRLYKLAPEHPYFKRFNMHTDECPGDVSETPVISGAIMFLPKANYDLVGGMDERYFLHVEDIDFCLRFAKNGGRVFFNPHVSVLHYKSSSRANPIMIEARKTQGIIRYFHTHFSKAYPKPFLWLVDAALWIAFGLLFVKRAVLKTIRLAGFRARRGGRGVERAKSLSRRQSMR</sequence>
<keyword evidence="1" id="KW-0812">Transmembrane</keyword>
<feature type="transmembrane region" description="Helical" evidence="1">
    <location>
        <begin position="285"/>
        <end position="302"/>
    </location>
</feature>
<feature type="domain" description="Glycosyltransferase 2-like" evidence="2">
    <location>
        <begin position="26"/>
        <end position="124"/>
    </location>
</feature>
<dbReference type="InterPro" id="IPR029044">
    <property type="entry name" value="Nucleotide-diphossugar_trans"/>
</dbReference>
<dbReference type="InterPro" id="IPR001173">
    <property type="entry name" value="Glyco_trans_2-like"/>
</dbReference>
<dbReference type="AlphaFoldDB" id="A0AAE9ZCW9"/>
<dbReference type="Gene3D" id="3.90.550.10">
    <property type="entry name" value="Spore Coat Polysaccharide Biosynthesis Protein SpsA, Chain A"/>
    <property type="match status" value="1"/>
</dbReference>
<dbReference type="PANTHER" id="PTHR43179:SF7">
    <property type="entry name" value="RHAMNOSYLTRANSFERASE WBBL"/>
    <property type="match status" value="1"/>
</dbReference>
<evidence type="ECO:0000259" key="2">
    <source>
        <dbReference type="Pfam" id="PF00535"/>
    </source>
</evidence>
<dbReference type="PANTHER" id="PTHR43179">
    <property type="entry name" value="RHAMNOSYLTRANSFERASE WBBL"/>
    <property type="match status" value="1"/>
</dbReference>
<dbReference type="SUPFAM" id="SSF53448">
    <property type="entry name" value="Nucleotide-diphospho-sugar transferases"/>
    <property type="match status" value="1"/>
</dbReference>
<protein>
    <submittedName>
        <fullName evidence="3">Glycosyltransferase family 2 protein</fullName>
    </submittedName>
</protein>